<name>A0ABS4QZJ1_9HYPH</name>
<dbReference type="Pfam" id="PF09948">
    <property type="entry name" value="PpoB2"/>
    <property type="match status" value="1"/>
</dbReference>
<keyword evidence="3" id="KW-1185">Reference proteome</keyword>
<organism evidence="2 3">
    <name type="scientific">Sinorhizobium kostiense</name>
    <dbReference type="NCBI Taxonomy" id="76747"/>
    <lineage>
        <taxon>Bacteria</taxon>
        <taxon>Pseudomonadati</taxon>
        <taxon>Pseudomonadota</taxon>
        <taxon>Alphaproteobacteria</taxon>
        <taxon>Hyphomicrobiales</taxon>
        <taxon>Rhizobiaceae</taxon>
        <taxon>Sinorhizobium/Ensifer group</taxon>
        <taxon>Sinorhizobium</taxon>
    </lineage>
</organism>
<dbReference type="EMBL" id="JAGILA010000002">
    <property type="protein sequence ID" value="MBP2236046.1"/>
    <property type="molecule type" value="Genomic_DNA"/>
</dbReference>
<feature type="transmembrane region" description="Helical" evidence="1">
    <location>
        <begin position="183"/>
        <end position="203"/>
    </location>
</feature>
<evidence type="ECO:0000313" key="2">
    <source>
        <dbReference type="EMBL" id="MBP2236046.1"/>
    </source>
</evidence>
<dbReference type="Proteomes" id="UP000730739">
    <property type="component" value="Unassembled WGS sequence"/>
</dbReference>
<protein>
    <submittedName>
        <fullName evidence="2">Metal-binding membrane protein</fullName>
    </submittedName>
</protein>
<feature type="transmembrane region" description="Helical" evidence="1">
    <location>
        <begin position="110"/>
        <end position="133"/>
    </location>
</feature>
<keyword evidence="1" id="KW-0472">Membrane</keyword>
<reference evidence="2 3" key="1">
    <citation type="submission" date="2021-03" db="EMBL/GenBank/DDBJ databases">
        <title>Genomic Encyclopedia of Type Strains, Phase IV (KMG-IV): sequencing the most valuable type-strain genomes for metagenomic binning, comparative biology and taxonomic classification.</title>
        <authorList>
            <person name="Goeker M."/>
        </authorList>
    </citation>
    <scope>NUCLEOTIDE SEQUENCE [LARGE SCALE GENOMIC DNA]</scope>
    <source>
        <strain evidence="2 3">DSM 13372</strain>
    </source>
</reference>
<keyword evidence="1" id="KW-0812">Transmembrane</keyword>
<evidence type="ECO:0000256" key="1">
    <source>
        <dbReference type="SAM" id="Phobius"/>
    </source>
</evidence>
<feature type="transmembrane region" description="Helical" evidence="1">
    <location>
        <begin position="243"/>
        <end position="276"/>
    </location>
</feature>
<feature type="transmembrane region" description="Helical" evidence="1">
    <location>
        <begin position="288"/>
        <end position="306"/>
    </location>
</feature>
<gene>
    <name evidence="2" type="ORF">J2Z31_002538</name>
</gene>
<sequence length="307" mass="32883">MAWSTDAMADSALEALLRRDRAIVAASIAALTALAWIYILRLAAMDMQAMPMPGMDATMPMNPGMAMDDMAMNDMNMDDTDMGNEARGGPLEALGLSPRPWTAVEAALTLAMWVVMMVGMMLPSATPMILLYAHVGRHSLKQGKPFAPTGFFAGGYLIAWGVFSLVATFGQWLIEEALLTPSLASASAAFTGVVLVVAGLYQWTPLKDACLRQCQTPVVFLQTHGGFRRDPRGSLALGFRHGLYCVGCCWALMALLFVGGIMNVLWIAAIAIFVLLEKLTPAGRVLPRIAGTVLLALGLWQFVAAAA</sequence>
<feature type="transmembrane region" description="Helical" evidence="1">
    <location>
        <begin position="145"/>
        <end position="163"/>
    </location>
</feature>
<dbReference type="InterPro" id="IPR018688">
    <property type="entry name" value="PpoB2-like"/>
</dbReference>
<evidence type="ECO:0000313" key="3">
    <source>
        <dbReference type="Proteomes" id="UP000730739"/>
    </source>
</evidence>
<feature type="transmembrane region" description="Helical" evidence="1">
    <location>
        <begin position="22"/>
        <end position="44"/>
    </location>
</feature>
<keyword evidence="1" id="KW-1133">Transmembrane helix</keyword>
<proteinExistence type="predicted"/>
<accession>A0ABS4QZJ1</accession>
<comment type="caution">
    <text evidence="2">The sequence shown here is derived from an EMBL/GenBank/DDBJ whole genome shotgun (WGS) entry which is preliminary data.</text>
</comment>